<gene>
    <name evidence="4" type="ORF">ACFSW7_08580</name>
</gene>
<dbReference type="EMBL" id="JBHUNE010000006">
    <property type="protein sequence ID" value="MFD2758433.1"/>
    <property type="molecule type" value="Genomic_DNA"/>
</dbReference>
<evidence type="ECO:0000259" key="3">
    <source>
        <dbReference type="Pfam" id="PF05532"/>
    </source>
</evidence>
<feature type="compositionally biased region" description="Basic and acidic residues" evidence="2">
    <location>
        <begin position="27"/>
        <end position="37"/>
    </location>
</feature>
<reference evidence="5" key="1">
    <citation type="journal article" date="2019" name="Int. J. Syst. Evol. Microbiol.">
        <title>The Global Catalogue of Microorganisms (GCM) 10K type strain sequencing project: providing services to taxonomists for standard genome sequencing and annotation.</title>
        <authorList>
            <consortium name="The Broad Institute Genomics Platform"/>
            <consortium name="The Broad Institute Genome Sequencing Center for Infectious Disease"/>
            <person name="Wu L."/>
            <person name="Ma J."/>
        </authorList>
    </citation>
    <scope>NUCLEOTIDE SEQUENCE [LARGE SCALE GENOMIC DNA]</scope>
    <source>
        <strain evidence="5">TISTR 1514</strain>
    </source>
</reference>
<dbReference type="InterPro" id="IPR008462">
    <property type="entry name" value="CsbD"/>
</dbReference>
<dbReference type="Pfam" id="PF05532">
    <property type="entry name" value="CsbD"/>
    <property type="match status" value="1"/>
</dbReference>
<accession>A0ABW5UYG7</accession>
<dbReference type="RefSeq" id="WP_019619354.1">
    <property type="nucleotide sequence ID" value="NZ_JBHUNE010000006.1"/>
</dbReference>
<evidence type="ECO:0000256" key="1">
    <source>
        <dbReference type="ARBA" id="ARBA00009129"/>
    </source>
</evidence>
<dbReference type="InterPro" id="IPR036629">
    <property type="entry name" value="YjbJ_sf"/>
</dbReference>
<feature type="compositionally biased region" description="Basic and acidic residues" evidence="2">
    <location>
        <begin position="1"/>
        <end position="13"/>
    </location>
</feature>
<feature type="domain" description="CsbD-like" evidence="3">
    <location>
        <begin position="5"/>
        <end position="56"/>
    </location>
</feature>
<evidence type="ECO:0000313" key="4">
    <source>
        <dbReference type="EMBL" id="MFD2758433.1"/>
    </source>
</evidence>
<comment type="similarity">
    <text evidence="1">Belongs to the UPF0337 (CsbD) family.</text>
</comment>
<protein>
    <submittedName>
        <fullName evidence="4">CsbD family protein</fullName>
    </submittedName>
</protein>
<evidence type="ECO:0000313" key="5">
    <source>
        <dbReference type="Proteomes" id="UP001597492"/>
    </source>
</evidence>
<organism evidence="4 5">
    <name type="scientific">Gulosibacter faecalis</name>
    <dbReference type="NCBI Taxonomy" id="272240"/>
    <lineage>
        <taxon>Bacteria</taxon>
        <taxon>Bacillati</taxon>
        <taxon>Actinomycetota</taxon>
        <taxon>Actinomycetes</taxon>
        <taxon>Micrococcales</taxon>
        <taxon>Microbacteriaceae</taxon>
        <taxon>Gulosibacter</taxon>
    </lineage>
</organism>
<name>A0ABW5UYG7_9MICO</name>
<evidence type="ECO:0000256" key="2">
    <source>
        <dbReference type="SAM" id="MobiDB-lite"/>
    </source>
</evidence>
<sequence length="65" mass="6787">MGFLDDAKNKGEELLGQGKEGVGAATDNKDLEREGKADQASAGLKQGLENVKDGISDGIDKLRGK</sequence>
<keyword evidence="5" id="KW-1185">Reference proteome</keyword>
<proteinExistence type="inferred from homology"/>
<dbReference type="SUPFAM" id="SSF69047">
    <property type="entry name" value="Hypothetical protein YjbJ"/>
    <property type="match status" value="1"/>
</dbReference>
<feature type="region of interest" description="Disordered" evidence="2">
    <location>
        <begin position="1"/>
        <end position="49"/>
    </location>
</feature>
<dbReference type="Proteomes" id="UP001597492">
    <property type="component" value="Unassembled WGS sequence"/>
</dbReference>
<comment type="caution">
    <text evidence="4">The sequence shown here is derived from an EMBL/GenBank/DDBJ whole genome shotgun (WGS) entry which is preliminary data.</text>
</comment>